<dbReference type="UniPathway" id="UPA00253">
    <property type="reaction ID" value="UER00600"/>
</dbReference>
<dbReference type="GO" id="GO:0005737">
    <property type="term" value="C:cytoplasm"/>
    <property type="evidence" value="ECO:0007669"/>
    <property type="project" value="TreeGrafter"/>
</dbReference>
<keyword evidence="7" id="KW-0520">NAD</keyword>
<dbReference type="SUPFAM" id="SSF52374">
    <property type="entry name" value="Nucleotidylyl transferase"/>
    <property type="match status" value="1"/>
</dbReference>
<dbReference type="Gene3D" id="3.40.50.620">
    <property type="entry name" value="HUPs"/>
    <property type="match status" value="1"/>
</dbReference>
<organism evidence="10 11">
    <name type="scientific">Aspergillus mulundensis</name>
    <dbReference type="NCBI Taxonomy" id="1810919"/>
    <lineage>
        <taxon>Eukaryota</taxon>
        <taxon>Fungi</taxon>
        <taxon>Dikarya</taxon>
        <taxon>Ascomycota</taxon>
        <taxon>Pezizomycotina</taxon>
        <taxon>Eurotiomycetes</taxon>
        <taxon>Eurotiomycetidae</taxon>
        <taxon>Eurotiales</taxon>
        <taxon>Aspergillaceae</taxon>
        <taxon>Aspergillus</taxon>
        <taxon>Aspergillus subgen. Nidulantes</taxon>
    </lineage>
</organism>
<comment type="pathway">
    <text evidence="1">Cofactor biosynthesis; NAD(+) biosynthesis.</text>
</comment>
<name>A0A3D8Q8H2_9EURO</name>
<dbReference type="AlphaFoldDB" id="A0A3D8Q8H2"/>
<dbReference type="Proteomes" id="UP000256690">
    <property type="component" value="Unassembled WGS sequence"/>
</dbReference>
<dbReference type="GO" id="GO:0005524">
    <property type="term" value="F:ATP binding"/>
    <property type="evidence" value="ECO:0007669"/>
    <property type="project" value="UniProtKB-KW"/>
</dbReference>
<feature type="compositionally biased region" description="Basic and acidic residues" evidence="9">
    <location>
        <begin position="244"/>
        <end position="257"/>
    </location>
</feature>
<keyword evidence="11" id="KW-1185">Reference proteome</keyword>
<evidence type="ECO:0000256" key="4">
    <source>
        <dbReference type="ARBA" id="ARBA00022695"/>
    </source>
</evidence>
<evidence type="ECO:0000256" key="7">
    <source>
        <dbReference type="ARBA" id="ARBA00023027"/>
    </source>
</evidence>
<dbReference type="GO" id="GO:0009435">
    <property type="term" value="P:NAD+ biosynthetic process"/>
    <property type="evidence" value="ECO:0007669"/>
    <property type="project" value="UniProtKB-UniPathway"/>
</dbReference>
<sequence length="286" mass="32076">MDSSLETFRTRRAQYSSALKRFLDSPKDFEIITSVSHGGAGPRAPSSSEVLHVLDSSFNPPTLAHRRIACSAVSESRDQPCRVLLLLATQNADKPSKPASFEDRLIMMQLCAQEVLTFLESEMPAADLPVVDIGVTKKPYFVDKATAIEAAGVYPEGTRQVHLTGYDTLIRIFNTKYYPPEHSLMPLEPFLSKHKLRVTIRPDDEWGDKAEQEDYVADLARGGRENEGGKREWAQQIQLVEGRRAEERAVSSTKAREAAQTNPQDLDWLVPVTVRDFILSEQPYSE</sequence>
<evidence type="ECO:0000313" key="11">
    <source>
        <dbReference type="Proteomes" id="UP000256690"/>
    </source>
</evidence>
<dbReference type="GO" id="GO:0000309">
    <property type="term" value="F:nicotinamide-nucleotide adenylyltransferase activity"/>
    <property type="evidence" value="ECO:0007669"/>
    <property type="project" value="UniProtKB-EC"/>
</dbReference>
<evidence type="ECO:0000256" key="1">
    <source>
        <dbReference type="ARBA" id="ARBA00004790"/>
    </source>
</evidence>
<evidence type="ECO:0000256" key="2">
    <source>
        <dbReference type="ARBA" id="ARBA00022642"/>
    </source>
</evidence>
<feature type="region of interest" description="Disordered" evidence="9">
    <location>
        <begin position="244"/>
        <end position="263"/>
    </location>
</feature>
<dbReference type="EMBL" id="PVWQ01000025">
    <property type="protein sequence ID" value="RDW57970.1"/>
    <property type="molecule type" value="Genomic_DNA"/>
</dbReference>
<protein>
    <submittedName>
        <fullName evidence="10">Uncharacterized protein</fullName>
    </submittedName>
</protein>
<dbReference type="CDD" id="cd02165">
    <property type="entry name" value="NMNAT"/>
    <property type="match status" value="1"/>
</dbReference>
<dbReference type="PANTHER" id="PTHR31285:SF0">
    <property type="entry name" value="NICOTINAMIDE MONONUCLEOTIDE ADENYLYLTRANSFERASE"/>
    <property type="match status" value="1"/>
</dbReference>
<dbReference type="STRING" id="1810919.A0A3D8Q8H2"/>
<evidence type="ECO:0000256" key="8">
    <source>
        <dbReference type="ARBA" id="ARBA00049001"/>
    </source>
</evidence>
<evidence type="ECO:0000256" key="6">
    <source>
        <dbReference type="ARBA" id="ARBA00022840"/>
    </source>
</evidence>
<gene>
    <name evidence="10" type="ORF">DSM5745_11350</name>
</gene>
<reference evidence="10 11" key="1">
    <citation type="journal article" date="2018" name="IMA Fungus">
        <title>IMA Genome-F 9: Draft genome sequence of Annulohypoxylon stygium, Aspergillus mulundensis, Berkeleyomyces basicola (syn. Thielaviopsis basicola), Ceratocystis smalleyi, two Cercospora beticola strains, Coleophoma cylindrospora, Fusarium fracticaudum, Phialophora cf. hyalina, and Morchella septimelata.</title>
        <authorList>
            <person name="Wingfield B.D."/>
            <person name="Bills G.F."/>
            <person name="Dong Y."/>
            <person name="Huang W."/>
            <person name="Nel W.J."/>
            <person name="Swalarsk-Parry B.S."/>
            <person name="Vaghefi N."/>
            <person name="Wilken P.M."/>
            <person name="An Z."/>
            <person name="de Beer Z.W."/>
            <person name="De Vos L."/>
            <person name="Chen L."/>
            <person name="Duong T.A."/>
            <person name="Gao Y."/>
            <person name="Hammerbacher A."/>
            <person name="Kikkert J.R."/>
            <person name="Li Y."/>
            <person name="Li H."/>
            <person name="Li K."/>
            <person name="Li Q."/>
            <person name="Liu X."/>
            <person name="Ma X."/>
            <person name="Naidoo K."/>
            <person name="Pethybridge S.J."/>
            <person name="Sun J."/>
            <person name="Steenkamp E.T."/>
            <person name="van der Nest M.A."/>
            <person name="van Wyk S."/>
            <person name="Wingfield M.J."/>
            <person name="Xiong C."/>
            <person name="Yue Q."/>
            <person name="Zhang X."/>
        </authorList>
    </citation>
    <scope>NUCLEOTIDE SEQUENCE [LARGE SCALE GENOMIC DNA]</scope>
    <source>
        <strain evidence="10 11">DSM 5745</strain>
    </source>
</reference>
<proteinExistence type="predicted"/>
<accession>A0A3D8Q8H2</accession>
<keyword evidence="6" id="KW-0067">ATP-binding</keyword>
<evidence type="ECO:0000256" key="5">
    <source>
        <dbReference type="ARBA" id="ARBA00022741"/>
    </source>
</evidence>
<dbReference type="GO" id="GO:0016887">
    <property type="term" value="F:ATP hydrolysis activity"/>
    <property type="evidence" value="ECO:0007669"/>
    <property type="project" value="TreeGrafter"/>
</dbReference>
<dbReference type="GO" id="GO:0005634">
    <property type="term" value="C:nucleus"/>
    <property type="evidence" value="ECO:0007669"/>
    <property type="project" value="TreeGrafter"/>
</dbReference>
<evidence type="ECO:0000256" key="9">
    <source>
        <dbReference type="SAM" id="MobiDB-lite"/>
    </source>
</evidence>
<dbReference type="GeneID" id="38121720"/>
<keyword evidence="5" id="KW-0547">Nucleotide-binding</keyword>
<comment type="catalytic activity">
    <reaction evidence="8">
        <text>beta-nicotinamide D-ribonucleotide + ATP + H(+) = diphosphate + NAD(+)</text>
        <dbReference type="Rhea" id="RHEA:21360"/>
        <dbReference type="ChEBI" id="CHEBI:14649"/>
        <dbReference type="ChEBI" id="CHEBI:15378"/>
        <dbReference type="ChEBI" id="CHEBI:30616"/>
        <dbReference type="ChEBI" id="CHEBI:33019"/>
        <dbReference type="ChEBI" id="CHEBI:57540"/>
        <dbReference type="EC" id="2.7.7.1"/>
    </reaction>
</comment>
<keyword evidence="4" id="KW-0548">Nucleotidyltransferase</keyword>
<evidence type="ECO:0000256" key="3">
    <source>
        <dbReference type="ARBA" id="ARBA00022679"/>
    </source>
</evidence>
<comment type="caution">
    <text evidence="10">The sequence shown here is derived from an EMBL/GenBank/DDBJ whole genome shotgun (WGS) entry which is preliminary data.</text>
</comment>
<dbReference type="PANTHER" id="PTHR31285">
    <property type="entry name" value="NICOTINAMIDE MONONUCLEOTIDE ADENYLYLTRANSFERASE"/>
    <property type="match status" value="1"/>
</dbReference>
<dbReference type="InterPro" id="IPR014729">
    <property type="entry name" value="Rossmann-like_a/b/a_fold"/>
</dbReference>
<evidence type="ECO:0000313" key="10">
    <source>
        <dbReference type="EMBL" id="RDW57970.1"/>
    </source>
</evidence>
<dbReference type="OrthoDB" id="5591297at2759"/>
<keyword evidence="3" id="KW-0808">Transferase</keyword>
<dbReference type="RefSeq" id="XP_026598139.1">
    <property type="nucleotide sequence ID" value="XM_026753366.1"/>
</dbReference>
<keyword evidence="2" id="KW-0662">Pyridine nucleotide biosynthesis</keyword>
<dbReference type="InterPro" id="IPR005248">
    <property type="entry name" value="NadD/NMNAT"/>
</dbReference>